<dbReference type="InterPro" id="IPR002023">
    <property type="entry name" value="NuoE-like"/>
</dbReference>
<dbReference type="GO" id="GO:0016491">
    <property type="term" value="F:oxidoreductase activity"/>
    <property type="evidence" value="ECO:0007669"/>
    <property type="project" value="InterPro"/>
</dbReference>
<dbReference type="AlphaFoldDB" id="A0A0F9I8X8"/>
<dbReference type="PROSITE" id="PS01099">
    <property type="entry name" value="COMPLEX1_24K"/>
    <property type="match status" value="1"/>
</dbReference>
<protein>
    <submittedName>
        <fullName evidence="7">Uncharacterized protein</fullName>
    </submittedName>
</protein>
<keyword evidence="4" id="KW-0408">Iron</keyword>
<evidence type="ECO:0000313" key="7">
    <source>
        <dbReference type="EMBL" id="KKL90255.1"/>
    </source>
</evidence>
<organism evidence="7">
    <name type="scientific">marine sediment metagenome</name>
    <dbReference type="NCBI Taxonomy" id="412755"/>
    <lineage>
        <taxon>unclassified sequences</taxon>
        <taxon>metagenomes</taxon>
        <taxon>ecological metagenomes</taxon>
    </lineage>
</organism>
<dbReference type="PANTHER" id="PTHR43342">
    <property type="entry name" value="NADH-QUINONE OXIDOREDUCTASE, E SUBUNIT"/>
    <property type="match status" value="1"/>
</dbReference>
<dbReference type="PIRSF" id="PIRSF000216">
    <property type="entry name" value="NADH_DH_24kDa"/>
    <property type="match status" value="1"/>
</dbReference>
<keyword evidence="3" id="KW-0479">Metal-binding</keyword>
<dbReference type="Gene3D" id="3.40.30.10">
    <property type="entry name" value="Glutaredoxin"/>
    <property type="match status" value="1"/>
</dbReference>
<dbReference type="Gene3D" id="1.10.10.1590">
    <property type="entry name" value="NADH-quinone oxidoreductase subunit E"/>
    <property type="match status" value="1"/>
</dbReference>
<dbReference type="PANTHER" id="PTHR43342:SF1">
    <property type="entry name" value="BIFURCATING [FEFE] HYDROGENASE GAMMA SUBUNIT"/>
    <property type="match status" value="1"/>
</dbReference>
<keyword evidence="5" id="KW-0411">Iron-sulfur</keyword>
<comment type="similarity">
    <text evidence="1">Belongs to the complex I 24 kDa subunit family.</text>
</comment>
<reference evidence="7" key="1">
    <citation type="journal article" date="2015" name="Nature">
        <title>Complex archaea that bridge the gap between prokaryotes and eukaryotes.</title>
        <authorList>
            <person name="Spang A."/>
            <person name="Saw J.H."/>
            <person name="Jorgensen S.L."/>
            <person name="Zaremba-Niedzwiedzka K."/>
            <person name="Martijn J."/>
            <person name="Lind A.E."/>
            <person name="van Eijk R."/>
            <person name="Schleper C."/>
            <person name="Guy L."/>
            <person name="Ettema T.J."/>
        </authorList>
    </citation>
    <scope>NUCLEOTIDE SEQUENCE</scope>
</reference>
<dbReference type="EMBL" id="LAZR01020057">
    <property type="protein sequence ID" value="KKL90255.1"/>
    <property type="molecule type" value="Genomic_DNA"/>
</dbReference>
<sequence>MHSQTGFMLEASLEELREMVDKYKDLPGTTISVLQDIQEHFGYLPEDAVMWTADRLEIPRSKFFGVATFYSQFSLTPRGKNVVTVCCGTACHVKGSEKVSSRARTELGLAEGQTTTEDMQFTLELVACLGTCSMAPVAIINDKMYGEVRADKLAREIKKLVKES</sequence>
<dbReference type="InterPro" id="IPR028431">
    <property type="entry name" value="NADP_DH_HndA-like"/>
</dbReference>
<dbReference type="Pfam" id="PF01257">
    <property type="entry name" value="2Fe-2S_thioredx"/>
    <property type="match status" value="1"/>
</dbReference>
<dbReference type="GO" id="GO:0046872">
    <property type="term" value="F:metal ion binding"/>
    <property type="evidence" value="ECO:0007669"/>
    <property type="project" value="UniProtKB-KW"/>
</dbReference>
<comment type="cofactor">
    <cofactor evidence="6">
        <name>[2Fe-2S] cluster</name>
        <dbReference type="ChEBI" id="CHEBI:190135"/>
    </cofactor>
</comment>
<evidence type="ECO:0000256" key="6">
    <source>
        <dbReference type="ARBA" id="ARBA00034078"/>
    </source>
</evidence>
<proteinExistence type="inferred from homology"/>
<name>A0A0F9I8X8_9ZZZZ</name>
<dbReference type="InterPro" id="IPR036249">
    <property type="entry name" value="Thioredoxin-like_sf"/>
</dbReference>
<evidence type="ECO:0000256" key="3">
    <source>
        <dbReference type="ARBA" id="ARBA00022723"/>
    </source>
</evidence>
<gene>
    <name evidence="7" type="ORF">LCGC14_1906500</name>
</gene>
<dbReference type="InterPro" id="IPR041921">
    <property type="entry name" value="NuoE_N"/>
</dbReference>
<evidence type="ECO:0000256" key="5">
    <source>
        <dbReference type="ARBA" id="ARBA00023014"/>
    </source>
</evidence>
<evidence type="ECO:0000256" key="1">
    <source>
        <dbReference type="ARBA" id="ARBA00010643"/>
    </source>
</evidence>
<dbReference type="InterPro" id="IPR042128">
    <property type="entry name" value="NuoE_dom"/>
</dbReference>
<dbReference type="SUPFAM" id="SSF52833">
    <property type="entry name" value="Thioredoxin-like"/>
    <property type="match status" value="1"/>
</dbReference>
<evidence type="ECO:0000256" key="2">
    <source>
        <dbReference type="ARBA" id="ARBA00022714"/>
    </source>
</evidence>
<evidence type="ECO:0000256" key="4">
    <source>
        <dbReference type="ARBA" id="ARBA00023004"/>
    </source>
</evidence>
<accession>A0A0F9I8X8</accession>
<keyword evidence="2" id="KW-0001">2Fe-2S</keyword>
<dbReference type="NCBIfam" id="NF005722">
    <property type="entry name" value="PRK07539.1-2"/>
    <property type="match status" value="1"/>
</dbReference>
<comment type="caution">
    <text evidence="7">The sequence shown here is derived from an EMBL/GenBank/DDBJ whole genome shotgun (WGS) entry which is preliminary data.</text>
</comment>
<dbReference type="CDD" id="cd03064">
    <property type="entry name" value="TRX_Fd_NuoE"/>
    <property type="match status" value="1"/>
</dbReference>
<dbReference type="GO" id="GO:0051537">
    <property type="term" value="F:2 iron, 2 sulfur cluster binding"/>
    <property type="evidence" value="ECO:0007669"/>
    <property type="project" value="UniProtKB-KW"/>
</dbReference>